<evidence type="ECO:0000256" key="6">
    <source>
        <dbReference type="SAM" id="Coils"/>
    </source>
</evidence>
<evidence type="ECO:0000313" key="10">
    <source>
        <dbReference type="Proteomes" id="UP001157006"/>
    </source>
</evidence>
<evidence type="ECO:0000256" key="3">
    <source>
        <dbReference type="ARBA" id="ARBA00022490"/>
    </source>
</evidence>
<feature type="compositionally biased region" description="Polar residues" evidence="7">
    <location>
        <begin position="306"/>
        <end position="317"/>
    </location>
</feature>
<feature type="compositionally biased region" description="Basic and acidic residues" evidence="7">
    <location>
        <begin position="117"/>
        <end position="131"/>
    </location>
</feature>
<feature type="compositionally biased region" description="Polar residues" evidence="7">
    <location>
        <begin position="252"/>
        <end position="269"/>
    </location>
</feature>
<reference evidence="9 10" key="1">
    <citation type="submission" date="2023-01" db="EMBL/GenBank/DDBJ databases">
        <authorList>
            <person name="Kreplak J."/>
        </authorList>
    </citation>
    <scope>NUCLEOTIDE SEQUENCE [LARGE SCALE GENOMIC DNA]</scope>
</reference>
<organism evidence="9 10">
    <name type="scientific">Vicia faba</name>
    <name type="common">Broad bean</name>
    <name type="synonym">Faba vulgaris</name>
    <dbReference type="NCBI Taxonomy" id="3906"/>
    <lineage>
        <taxon>Eukaryota</taxon>
        <taxon>Viridiplantae</taxon>
        <taxon>Streptophyta</taxon>
        <taxon>Embryophyta</taxon>
        <taxon>Tracheophyta</taxon>
        <taxon>Spermatophyta</taxon>
        <taxon>Magnoliopsida</taxon>
        <taxon>eudicotyledons</taxon>
        <taxon>Gunneridae</taxon>
        <taxon>Pentapetalae</taxon>
        <taxon>rosids</taxon>
        <taxon>fabids</taxon>
        <taxon>Fabales</taxon>
        <taxon>Fabaceae</taxon>
        <taxon>Papilionoideae</taxon>
        <taxon>50 kb inversion clade</taxon>
        <taxon>NPAAA clade</taxon>
        <taxon>Hologalegina</taxon>
        <taxon>IRL clade</taxon>
        <taxon>Fabeae</taxon>
        <taxon>Vicia</taxon>
    </lineage>
</organism>
<dbReference type="Proteomes" id="UP001157006">
    <property type="component" value="Chromosome 2"/>
</dbReference>
<dbReference type="InterPro" id="IPR044833">
    <property type="entry name" value="WDL5/6"/>
</dbReference>
<feature type="coiled-coil region" evidence="6">
    <location>
        <begin position="176"/>
        <end position="206"/>
    </location>
</feature>
<dbReference type="EMBL" id="OX451737">
    <property type="protein sequence ID" value="CAI8599642.1"/>
    <property type="molecule type" value="Genomic_DNA"/>
</dbReference>
<feature type="compositionally biased region" description="Basic and acidic residues" evidence="7">
    <location>
        <begin position="28"/>
        <end position="39"/>
    </location>
</feature>
<evidence type="ECO:0000256" key="5">
    <source>
        <dbReference type="ARBA" id="ARBA00023212"/>
    </source>
</evidence>
<keyword evidence="6" id="KW-0175">Coiled coil</keyword>
<evidence type="ECO:0000256" key="1">
    <source>
        <dbReference type="ARBA" id="ARBA00004245"/>
    </source>
</evidence>
<comment type="similarity">
    <text evidence="2">Belongs to the TPX2 family.</text>
</comment>
<sequence length="400" mass="43814">MEELNGKIEGNNVGILKEEDVEIGGESETSRTRNGPVKDKKVKQTSGKGGPIGLVRKNKVGKDEEVVAAAAVSNGTSSSLDLNPRQAVKSRALNLNDKQTRLNKQAGKSDAASSEAPTDKIRPQLIKKEPLDNLQGNADLSFPTAEDGKPRRTGTMPTYGFSFKCNERAERRKEFYSKLEERIHAKEVEESNMQAKTKESQEAEIRRLRKKLAFKATPMPSFYQEPPPSRVELKKIPTTRAKSPKLGRKKTSTSSDLEGNTISNAQQCRLSLDEKLSQNNPTKGISPVHPKKPQRKSLPPRLTPERISSSNTTSARTPSKAVNDEKASLSSVTTEVTTLSIATKEDEVVAAAAIEENNVLSDETSETPSLNIDPGEVESHVVIEDKPHLTLVQEPIAAEY</sequence>
<name>A0AAV0ZUU3_VICFA</name>
<dbReference type="InterPro" id="IPR027329">
    <property type="entry name" value="TPX2_C"/>
</dbReference>
<dbReference type="PANTHER" id="PTHR31358:SF43">
    <property type="entry name" value="TPX2 (TARGETING PROTEIN FOR XKLP2) FAMILY PROTEIN"/>
    <property type="match status" value="1"/>
</dbReference>
<evidence type="ECO:0000256" key="2">
    <source>
        <dbReference type="ARBA" id="ARBA00005885"/>
    </source>
</evidence>
<proteinExistence type="inferred from homology"/>
<feature type="region of interest" description="Disordered" evidence="7">
    <location>
        <begin position="1"/>
        <end position="55"/>
    </location>
</feature>
<keyword evidence="10" id="KW-1185">Reference proteome</keyword>
<evidence type="ECO:0000256" key="7">
    <source>
        <dbReference type="SAM" id="MobiDB-lite"/>
    </source>
</evidence>
<evidence type="ECO:0000256" key="4">
    <source>
        <dbReference type="ARBA" id="ARBA00022701"/>
    </source>
</evidence>
<dbReference type="AlphaFoldDB" id="A0AAV0ZUU3"/>
<dbReference type="GO" id="GO:0005874">
    <property type="term" value="C:microtubule"/>
    <property type="evidence" value="ECO:0007669"/>
    <property type="project" value="UniProtKB-KW"/>
</dbReference>
<evidence type="ECO:0000313" key="9">
    <source>
        <dbReference type="EMBL" id="CAI8599642.1"/>
    </source>
</evidence>
<protein>
    <recommendedName>
        <fullName evidence="8">TPX2 C-terminal domain-containing protein</fullName>
    </recommendedName>
</protein>
<dbReference type="Pfam" id="PF06886">
    <property type="entry name" value="TPX2"/>
    <property type="match status" value="1"/>
</dbReference>
<feature type="region of interest" description="Disordered" evidence="7">
    <location>
        <begin position="210"/>
        <end position="331"/>
    </location>
</feature>
<evidence type="ECO:0000259" key="8">
    <source>
        <dbReference type="Pfam" id="PF06886"/>
    </source>
</evidence>
<dbReference type="PANTHER" id="PTHR31358">
    <property type="entry name" value="PROTEIN WVD2-LIKE 4"/>
    <property type="match status" value="1"/>
</dbReference>
<keyword evidence="5" id="KW-0206">Cytoskeleton</keyword>
<comment type="subcellular location">
    <subcellularLocation>
        <location evidence="1">Cytoplasm</location>
        <location evidence="1">Cytoskeleton</location>
    </subcellularLocation>
</comment>
<feature type="compositionally biased region" description="Basic residues" evidence="7">
    <location>
        <begin position="242"/>
        <end position="251"/>
    </location>
</feature>
<feature type="region of interest" description="Disordered" evidence="7">
    <location>
        <begin position="71"/>
        <end position="161"/>
    </location>
</feature>
<dbReference type="GO" id="GO:0008017">
    <property type="term" value="F:microtubule binding"/>
    <property type="evidence" value="ECO:0007669"/>
    <property type="project" value="InterPro"/>
</dbReference>
<gene>
    <name evidence="9" type="ORF">VFH_II184520</name>
</gene>
<accession>A0AAV0ZUU3</accession>
<keyword evidence="4" id="KW-0493">Microtubule</keyword>
<keyword evidence="3" id="KW-0963">Cytoplasm</keyword>
<feature type="domain" description="TPX2 C-terminal" evidence="8">
    <location>
        <begin position="161"/>
        <end position="236"/>
    </location>
</feature>